<evidence type="ECO:0000313" key="3">
    <source>
        <dbReference type="Proteomes" id="UP001458415"/>
    </source>
</evidence>
<evidence type="ECO:0000313" key="2">
    <source>
        <dbReference type="EMBL" id="MER6978725.1"/>
    </source>
</evidence>
<sequence>MSSRDFTPKPSKILAEPATVQACAADRAQRDQTGEAVTQRGTVSASAQDGTPPTTGGH</sequence>
<accession>A0ABV1W3J6</accession>
<organism evidence="2 3">
    <name type="scientific">Streptomyces carpinensis</name>
    <dbReference type="NCBI Taxonomy" id="66369"/>
    <lineage>
        <taxon>Bacteria</taxon>
        <taxon>Bacillati</taxon>
        <taxon>Actinomycetota</taxon>
        <taxon>Actinomycetes</taxon>
        <taxon>Kitasatosporales</taxon>
        <taxon>Streptomycetaceae</taxon>
        <taxon>Streptomyces</taxon>
    </lineage>
</organism>
<reference evidence="2 3" key="1">
    <citation type="submission" date="2024-06" db="EMBL/GenBank/DDBJ databases">
        <title>The Natural Products Discovery Center: Release of the First 8490 Sequenced Strains for Exploring Actinobacteria Biosynthetic Diversity.</title>
        <authorList>
            <person name="Kalkreuter E."/>
            <person name="Kautsar S.A."/>
            <person name="Yang D."/>
            <person name="Bader C.D."/>
            <person name="Teijaro C.N."/>
            <person name="Fluegel L."/>
            <person name="Davis C.M."/>
            <person name="Simpson J.R."/>
            <person name="Lauterbach L."/>
            <person name="Steele A.D."/>
            <person name="Gui C."/>
            <person name="Meng S."/>
            <person name="Li G."/>
            <person name="Viehrig K."/>
            <person name="Ye F."/>
            <person name="Su P."/>
            <person name="Kiefer A.F."/>
            <person name="Nichols A."/>
            <person name="Cepeda A.J."/>
            <person name="Yan W."/>
            <person name="Fan B."/>
            <person name="Jiang Y."/>
            <person name="Adhikari A."/>
            <person name="Zheng C.-J."/>
            <person name="Schuster L."/>
            <person name="Cowan T.M."/>
            <person name="Smanski M.J."/>
            <person name="Chevrette M.G."/>
            <person name="De Carvalho L.P.S."/>
            <person name="Shen B."/>
        </authorList>
    </citation>
    <scope>NUCLEOTIDE SEQUENCE [LARGE SCALE GENOMIC DNA]</scope>
    <source>
        <strain evidence="2 3">NPDC000634</strain>
    </source>
</reference>
<protein>
    <submittedName>
        <fullName evidence="2">Uncharacterized protein</fullName>
    </submittedName>
</protein>
<name>A0ABV1W3J6_9ACTN</name>
<dbReference type="EMBL" id="JBEPCU010000268">
    <property type="protein sequence ID" value="MER6978725.1"/>
    <property type="molecule type" value="Genomic_DNA"/>
</dbReference>
<keyword evidence="3" id="KW-1185">Reference proteome</keyword>
<gene>
    <name evidence="2" type="ORF">ABT317_17380</name>
</gene>
<proteinExistence type="predicted"/>
<evidence type="ECO:0000256" key="1">
    <source>
        <dbReference type="SAM" id="MobiDB-lite"/>
    </source>
</evidence>
<dbReference type="RefSeq" id="WP_158103791.1">
    <property type="nucleotide sequence ID" value="NZ_MUBM01000011.1"/>
</dbReference>
<feature type="region of interest" description="Disordered" evidence="1">
    <location>
        <begin position="1"/>
        <end position="58"/>
    </location>
</feature>
<feature type="compositionally biased region" description="Polar residues" evidence="1">
    <location>
        <begin position="35"/>
        <end position="58"/>
    </location>
</feature>
<dbReference type="Proteomes" id="UP001458415">
    <property type="component" value="Unassembled WGS sequence"/>
</dbReference>
<comment type="caution">
    <text evidence="2">The sequence shown here is derived from an EMBL/GenBank/DDBJ whole genome shotgun (WGS) entry which is preliminary data.</text>
</comment>